<dbReference type="EMBL" id="JBBWWQ010000008">
    <property type="protein sequence ID" value="KAK8941153.1"/>
    <property type="molecule type" value="Genomic_DNA"/>
</dbReference>
<sequence length="221" mass="24347">MGAGRKTETINADSTLPASEHGCISARNLPKNDLAGAIFGCKHSTMEECLVKQLFGLPSSHISYVRNIKPGLPIFLFNYSDRKLHGLYEAASHGKMHLDAYAWSDGGAERTAFPAQVRIRMSQQCKPLAEKEFKKVIEDNYHTPQHFWFELDHSQTRSLIAMFKPLAGTIVPAVYPPSQSNSFPALPAPKRKLKKDAPATSSVSKNKFAALFSEDIEAGDG</sequence>
<accession>A0AAP0BK67</accession>
<evidence type="ECO:0000259" key="2">
    <source>
        <dbReference type="PROSITE" id="PS51222"/>
    </source>
</evidence>
<evidence type="ECO:0000256" key="1">
    <source>
        <dbReference type="SAM" id="MobiDB-lite"/>
    </source>
</evidence>
<reference evidence="3 4" key="1">
    <citation type="journal article" date="2022" name="Nat. Plants">
        <title>Genomes of leafy and leafless Platanthera orchids illuminate the evolution of mycoheterotrophy.</title>
        <authorList>
            <person name="Li M.H."/>
            <person name="Liu K.W."/>
            <person name="Li Z."/>
            <person name="Lu H.C."/>
            <person name="Ye Q.L."/>
            <person name="Zhang D."/>
            <person name="Wang J.Y."/>
            <person name="Li Y.F."/>
            <person name="Zhong Z.M."/>
            <person name="Liu X."/>
            <person name="Yu X."/>
            <person name="Liu D.K."/>
            <person name="Tu X.D."/>
            <person name="Liu B."/>
            <person name="Hao Y."/>
            <person name="Liao X.Y."/>
            <person name="Jiang Y.T."/>
            <person name="Sun W.H."/>
            <person name="Chen J."/>
            <person name="Chen Y.Q."/>
            <person name="Ai Y."/>
            <person name="Zhai J.W."/>
            <person name="Wu S.S."/>
            <person name="Zhou Z."/>
            <person name="Hsiao Y.Y."/>
            <person name="Wu W.L."/>
            <person name="Chen Y.Y."/>
            <person name="Lin Y.F."/>
            <person name="Hsu J.L."/>
            <person name="Li C.Y."/>
            <person name="Wang Z.W."/>
            <person name="Zhao X."/>
            <person name="Zhong W.Y."/>
            <person name="Ma X.K."/>
            <person name="Ma L."/>
            <person name="Huang J."/>
            <person name="Chen G.Z."/>
            <person name="Huang M.Z."/>
            <person name="Huang L."/>
            <person name="Peng D.H."/>
            <person name="Luo Y.B."/>
            <person name="Zou S.Q."/>
            <person name="Chen S.P."/>
            <person name="Lan S."/>
            <person name="Tsai W.C."/>
            <person name="Van de Peer Y."/>
            <person name="Liu Z.J."/>
        </authorList>
    </citation>
    <scope>NUCLEOTIDE SEQUENCE [LARGE SCALE GENOMIC DNA]</scope>
    <source>
        <strain evidence="3">Lor287</strain>
    </source>
</reference>
<dbReference type="GO" id="GO:0034976">
    <property type="term" value="P:response to endoplasmic reticulum stress"/>
    <property type="evidence" value="ECO:0007669"/>
    <property type="project" value="InterPro"/>
</dbReference>
<comment type="caution">
    <text evidence="3">The sequence shown here is derived from an EMBL/GenBank/DDBJ whole genome shotgun (WGS) entry which is preliminary data.</text>
</comment>
<dbReference type="Proteomes" id="UP001418222">
    <property type="component" value="Unassembled WGS sequence"/>
</dbReference>
<dbReference type="SMART" id="SM00767">
    <property type="entry name" value="DCD"/>
    <property type="match status" value="1"/>
</dbReference>
<feature type="domain" description="DCD" evidence="2">
    <location>
        <begin position="32"/>
        <end position="165"/>
    </location>
</feature>
<evidence type="ECO:0000313" key="4">
    <source>
        <dbReference type="Proteomes" id="UP001418222"/>
    </source>
</evidence>
<dbReference type="AlphaFoldDB" id="A0AAP0BK67"/>
<organism evidence="3 4">
    <name type="scientific">Platanthera zijinensis</name>
    <dbReference type="NCBI Taxonomy" id="2320716"/>
    <lineage>
        <taxon>Eukaryota</taxon>
        <taxon>Viridiplantae</taxon>
        <taxon>Streptophyta</taxon>
        <taxon>Embryophyta</taxon>
        <taxon>Tracheophyta</taxon>
        <taxon>Spermatophyta</taxon>
        <taxon>Magnoliopsida</taxon>
        <taxon>Liliopsida</taxon>
        <taxon>Asparagales</taxon>
        <taxon>Orchidaceae</taxon>
        <taxon>Orchidoideae</taxon>
        <taxon>Orchideae</taxon>
        <taxon>Orchidinae</taxon>
        <taxon>Platanthera</taxon>
    </lineage>
</organism>
<proteinExistence type="predicted"/>
<dbReference type="PROSITE" id="PS51222">
    <property type="entry name" value="DCD"/>
    <property type="match status" value="1"/>
</dbReference>
<dbReference type="InterPro" id="IPR044832">
    <property type="entry name" value="NRP-like"/>
</dbReference>
<name>A0AAP0BK67_9ASPA</name>
<dbReference type="PANTHER" id="PTHR46034">
    <property type="match status" value="1"/>
</dbReference>
<feature type="region of interest" description="Disordered" evidence="1">
    <location>
        <begin position="181"/>
        <end position="203"/>
    </location>
</feature>
<dbReference type="PANTHER" id="PTHR46034:SF7">
    <property type="entry name" value="INFLUENZA VIRUS NS1A-BINDING PROTEIN"/>
    <property type="match status" value="1"/>
</dbReference>
<dbReference type="Pfam" id="PF10539">
    <property type="entry name" value="Dev_Cell_Death"/>
    <property type="match status" value="1"/>
</dbReference>
<protein>
    <recommendedName>
        <fullName evidence="2">DCD domain-containing protein</fullName>
    </recommendedName>
</protein>
<keyword evidence="4" id="KW-1185">Reference proteome</keyword>
<dbReference type="InterPro" id="IPR013989">
    <property type="entry name" value="Dev_and_cell_death_domain"/>
</dbReference>
<gene>
    <name evidence="3" type="ORF">KSP39_PZI010499</name>
</gene>
<evidence type="ECO:0000313" key="3">
    <source>
        <dbReference type="EMBL" id="KAK8941153.1"/>
    </source>
</evidence>